<evidence type="ECO:0000256" key="1">
    <source>
        <dbReference type="SAM" id="Phobius"/>
    </source>
</evidence>
<name>A0A645AY76_9ZZZZ</name>
<evidence type="ECO:0008006" key="3">
    <source>
        <dbReference type="Google" id="ProtNLM"/>
    </source>
</evidence>
<dbReference type="EMBL" id="VSSQ01016587">
    <property type="protein sequence ID" value="MPM58079.1"/>
    <property type="molecule type" value="Genomic_DNA"/>
</dbReference>
<evidence type="ECO:0000313" key="2">
    <source>
        <dbReference type="EMBL" id="MPM58079.1"/>
    </source>
</evidence>
<dbReference type="AlphaFoldDB" id="A0A645AY76"/>
<keyword evidence="1" id="KW-1133">Transmembrane helix</keyword>
<comment type="caution">
    <text evidence="2">The sequence shown here is derived from an EMBL/GenBank/DDBJ whole genome shotgun (WGS) entry which is preliminary data.</text>
</comment>
<proteinExistence type="predicted"/>
<sequence>MAELLNYPIFILLLVIQTAILRHIPFLGGAADLLLLWLVAWAMHRQGKRVWIGAAFATLLMAFVSAMPWYVFLGSYLFVCAAGRFLSKRFWQNPLIALFFITFFGSIFQGLLSFGALYVAGSAVSWATSLRNVIIPSVFLNMLFTLPMYAIFNDMASWVYPYEEKE</sequence>
<feature type="transmembrane region" description="Helical" evidence="1">
    <location>
        <begin position="133"/>
        <end position="152"/>
    </location>
</feature>
<keyword evidence="1" id="KW-0812">Transmembrane</keyword>
<accession>A0A645AY76</accession>
<protein>
    <recommendedName>
        <fullName evidence="3">Rod shape-determining protein MreD</fullName>
    </recommendedName>
</protein>
<feature type="transmembrane region" description="Helical" evidence="1">
    <location>
        <begin position="50"/>
        <end position="71"/>
    </location>
</feature>
<organism evidence="2">
    <name type="scientific">bioreactor metagenome</name>
    <dbReference type="NCBI Taxonomy" id="1076179"/>
    <lineage>
        <taxon>unclassified sequences</taxon>
        <taxon>metagenomes</taxon>
        <taxon>ecological metagenomes</taxon>
    </lineage>
</organism>
<reference evidence="2" key="1">
    <citation type="submission" date="2019-08" db="EMBL/GenBank/DDBJ databases">
        <authorList>
            <person name="Kucharzyk K."/>
            <person name="Murdoch R.W."/>
            <person name="Higgins S."/>
            <person name="Loffler F."/>
        </authorList>
    </citation>
    <scope>NUCLEOTIDE SEQUENCE</scope>
</reference>
<gene>
    <name evidence="2" type="ORF">SDC9_104908</name>
</gene>
<feature type="transmembrane region" description="Helical" evidence="1">
    <location>
        <begin position="20"/>
        <end position="43"/>
    </location>
</feature>
<keyword evidence="1" id="KW-0472">Membrane</keyword>
<feature type="transmembrane region" description="Helical" evidence="1">
    <location>
        <begin position="95"/>
        <end position="121"/>
    </location>
</feature>